<protein>
    <recommendedName>
        <fullName evidence="2">Acyl-CoA dehydrogenase/oxidase C-terminal domain-containing protein</fullName>
    </recommendedName>
</protein>
<comment type="caution">
    <text evidence="1">The sequence shown here is derived from an EMBL/GenBank/DDBJ whole genome shotgun (WGS) entry which is preliminary data.</text>
</comment>
<dbReference type="EMBL" id="BARV01022179">
    <property type="protein sequence ID" value="GAI18588.1"/>
    <property type="molecule type" value="Genomic_DNA"/>
</dbReference>
<sequence>IHGAIGVTIDHDLQYYTRRAKAAEVSFGDANFYREIVAQEMGL</sequence>
<organism evidence="1">
    <name type="scientific">marine sediment metagenome</name>
    <dbReference type="NCBI Taxonomy" id="412755"/>
    <lineage>
        <taxon>unclassified sequences</taxon>
        <taxon>metagenomes</taxon>
        <taxon>ecological metagenomes</taxon>
    </lineage>
</organism>
<dbReference type="InterPro" id="IPR036250">
    <property type="entry name" value="AcylCo_DH-like_C"/>
</dbReference>
<evidence type="ECO:0008006" key="2">
    <source>
        <dbReference type="Google" id="ProtNLM"/>
    </source>
</evidence>
<dbReference type="SUPFAM" id="SSF47203">
    <property type="entry name" value="Acyl-CoA dehydrogenase C-terminal domain-like"/>
    <property type="match status" value="1"/>
</dbReference>
<name>X1LHL4_9ZZZZ</name>
<evidence type="ECO:0000313" key="1">
    <source>
        <dbReference type="EMBL" id="GAI18588.1"/>
    </source>
</evidence>
<proteinExistence type="predicted"/>
<gene>
    <name evidence="1" type="ORF">S06H3_36587</name>
</gene>
<dbReference type="AlphaFoldDB" id="X1LHL4"/>
<dbReference type="GO" id="GO:0016627">
    <property type="term" value="F:oxidoreductase activity, acting on the CH-CH group of donors"/>
    <property type="evidence" value="ECO:0007669"/>
    <property type="project" value="InterPro"/>
</dbReference>
<feature type="non-terminal residue" evidence="1">
    <location>
        <position position="1"/>
    </location>
</feature>
<accession>X1LHL4</accession>
<reference evidence="1" key="1">
    <citation type="journal article" date="2014" name="Front. Microbiol.">
        <title>High frequency of phylogenetically diverse reductive dehalogenase-homologous genes in deep subseafloor sedimentary metagenomes.</title>
        <authorList>
            <person name="Kawai M."/>
            <person name="Futagami T."/>
            <person name="Toyoda A."/>
            <person name="Takaki Y."/>
            <person name="Nishi S."/>
            <person name="Hori S."/>
            <person name="Arai W."/>
            <person name="Tsubouchi T."/>
            <person name="Morono Y."/>
            <person name="Uchiyama I."/>
            <person name="Ito T."/>
            <person name="Fujiyama A."/>
            <person name="Inagaki F."/>
            <person name="Takami H."/>
        </authorList>
    </citation>
    <scope>NUCLEOTIDE SEQUENCE</scope>
    <source>
        <strain evidence="1">Expedition CK06-06</strain>
    </source>
</reference>